<accession>A0AA97H335</accession>
<dbReference type="InterPro" id="IPR052021">
    <property type="entry name" value="Type-I_RS_S_subunit"/>
</dbReference>
<evidence type="ECO:0000256" key="2">
    <source>
        <dbReference type="ARBA" id="ARBA00022747"/>
    </source>
</evidence>
<gene>
    <name evidence="5" type="ORF">PXC00_11715</name>
</gene>
<evidence type="ECO:0000259" key="4">
    <source>
        <dbReference type="Pfam" id="PF01420"/>
    </source>
</evidence>
<sequence length="389" mass="43899">MEAWRKIRLGDACVTNAGSYSPKDEWKFFNYLDTGNITDNRIDSIQYIDVANDKLPSRARRKVKKNSIVYSTVRPNQRHFGIIKMQPENFLVSTGFTVIDVDVDTLDADFLYYLLTQPTLVEALHAIAEQSTSAYPSIKPSDIENLEIEIPELATQKKIAEILGSLDRKITQNTEVNDNLLQQARALYKDRFIDMRSCDGVLPENWHIGTVSEIIELHDSKRIPLSSRERANLDKIYPYYGATSIMDYVDRYLFDGIYLLLGEDGTVVDSNGFPILQYVEGKFWVNNHAHIITGKNGFSVETLYLLFSLTSVQSIVTGAVQPKISQANLNKVSVIVPSREALGSFDSVIQPIFAQIRNLRAENDRLAAVRDILLPRLMSGELDVSALDI</sequence>
<dbReference type="InterPro" id="IPR044946">
    <property type="entry name" value="Restrct_endonuc_typeI_TRD_sf"/>
</dbReference>
<dbReference type="InterPro" id="IPR000055">
    <property type="entry name" value="Restrct_endonuc_typeI_TRD"/>
</dbReference>
<keyword evidence="6" id="KW-1185">Reference proteome</keyword>
<dbReference type="GO" id="GO:0004519">
    <property type="term" value="F:endonuclease activity"/>
    <property type="evidence" value="ECO:0007669"/>
    <property type="project" value="UniProtKB-KW"/>
</dbReference>
<keyword evidence="5" id="KW-0255">Endonuclease</keyword>
<dbReference type="EMBL" id="CP135996">
    <property type="protein sequence ID" value="WOC31848.1"/>
    <property type="molecule type" value="Genomic_DNA"/>
</dbReference>
<keyword evidence="2" id="KW-0680">Restriction system</keyword>
<dbReference type="REBASE" id="768176">
    <property type="entry name" value="S2.Csp05ORF11735P"/>
</dbReference>
<dbReference type="PANTHER" id="PTHR30408:SF13">
    <property type="entry name" value="TYPE I RESTRICTION ENZYME HINDI SPECIFICITY SUBUNIT"/>
    <property type="match status" value="1"/>
</dbReference>
<feature type="domain" description="Type I restriction modification DNA specificity" evidence="4">
    <location>
        <begin position="1"/>
        <end position="178"/>
    </location>
</feature>
<feature type="domain" description="Type I restriction modification DNA specificity" evidence="4">
    <location>
        <begin position="203"/>
        <end position="350"/>
    </location>
</feature>
<dbReference type="SUPFAM" id="SSF116734">
    <property type="entry name" value="DNA methylase specificity domain"/>
    <property type="match status" value="2"/>
</dbReference>
<dbReference type="AlphaFoldDB" id="A0AA97H335"/>
<dbReference type="GO" id="GO:0009307">
    <property type="term" value="P:DNA restriction-modification system"/>
    <property type="evidence" value="ECO:0007669"/>
    <property type="project" value="UniProtKB-KW"/>
</dbReference>
<protein>
    <submittedName>
        <fullName evidence="5">Restriction endonuclease subunit S</fullName>
        <ecNumber evidence="5">3.1.21.-</ecNumber>
    </submittedName>
</protein>
<dbReference type="GO" id="GO:0003677">
    <property type="term" value="F:DNA binding"/>
    <property type="evidence" value="ECO:0007669"/>
    <property type="project" value="UniProtKB-KW"/>
</dbReference>
<dbReference type="PANTHER" id="PTHR30408">
    <property type="entry name" value="TYPE-1 RESTRICTION ENZYME ECOKI SPECIFICITY PROTEIN"/>
    <property type="match status" value="1"/>
</dbReference>
<name>A0AA97H335_9FIRM</name>
<reference evidence="6" key="1">
    <citation type="submission" date="2024-06" db="EMBL/GenBank/DDBJ databases">
        <title>Caproicibacterium argilliputei sp. nov, a novel caproic acid producing anaerobic bacterium isolated from pit mud.</title>
        <authorList>
            <person name="Zeng C."/>
        </authorList>
    </citation>
    <scope>NUCLEOTIDE SEQUENCE [LARGE SCALE GENOMIC DNA]</scope>
    <source>
        <strain evidence="6">ZCY20-5</strain>
    </source>
</reference>
<dbReference type="RefSeq" id="WP_316934988.1">
    <property type="nucleotide sequence ID" value="NZ_CP135996.1"/>
</dbReference>
<dbReference type="EC" id="3.1.21.-" evidence="5"/>
<dbReference type="CDD" id="cd17262">
    <property type="entry name" value="RMtype1_S_Aco12261I-TRD2-CR2"/>
    <property type="match status" value="1"/>
</dbReference>
<evidence type="ECO:0000313" key="5">
    <source>
        <dbReference type="EMBL" id="WOC31848.1"/>
    </source>
</evidence>
<dbReference type="GO" id="GO:0016787">
    <property type="term" value="F:hydrolase activity"/>
    <property type="evidence" value="ECO:0007669"/>
    <property type="project" value="UniProtKB-KW"/>
</dbReference>
<keyword evidence="5" id="KW-0540">Nuclease</keyword>
<comment type="similarity">
    <text evidence="1">Belongs to the type-I restriction system S methylase family.</text>
</comment>
<keyword evidence="3" id="KW-0238">DNA-binding</keyword>
<reference evidence="6" key="3">
    <citation type="submission" date="2024-06" db="EMBL/GenBank/DDBJ databases">
        <authorList>
            <person name="Zeng C."/>
        </authorList>
    </citation>
    <scope>NUCLEOTIDE SEQUENCE [LARGE SCALE GENOMIC DNA]</scope>
    <source>
        <strain evidence="6">ZCY20-5</strain>
    </source>
</reference>
<evidence type="ECO:0000313" key="6">
    <source>
        <dbReference type="Proteomes" id="UP001300604"/>
    </source>
</evidence>
<dbReference type="KEGG" id="carl:PXC00_11715"/>
<proteinExistence type="inferred from homology"/>
<evidence type="ECO:0000256" key="3">
    <source>
        <dbReference type="ARBA" id="ARBA00023125"/>
    </source>
</evidence>
<reference evidence="5 6" key="2">
    <citation type="submission" date="2024-06" db="EMBL/GenBank/DDBJ databases">
        <title>Caproicibacterium argilliputei sp. nov, a novel caproic acid producing anaerobic bacterium isolated from pit mud.</title>
        <authorList>
            <person name="Xia S."/>
        </authorList>
    </citation>
    <scope>NUCLEOTIDE SEQUENCE [LARGE SCALE GENOMIC DNA]</scope>
    <source>
        <strain evidence="5 6">ZCY20-5</strain>
    </source>
</reference>
<dbReference type="Pfam" id="PF01420">
    <property type="entry name" value="Methylase_S"/>
    <property type="match status" value="2"/>
</dbReference>
<dbReference type="Gene3D" id="3.90.220.20">
    <property type="entry name" value="DNA methylase specificity domains"/>
    <property type="match status" value="2"/>
</dbReference>
<dbReference type="Proteomes" id="UP001300604">
    <property type="component" value="Chromosome"/>
</dbReference>
<organism evidence="5 6">
    <name type="scientific">Caproicibacterium argilliputei</name>
    <dbReference type="NCBI Taxonomy" id="3030016"/>
    <lineage>
        <taxon>Bacteria</taxon>
        <taxon>Bacillati</taxon>
        <taxon>Bacillota</taxon>
        <taxon>Clostridia</taxon>
        <taxon>Eubacteriales</taxon>
        <taxon>Oscillospiraceae</taxon>
        <taxon>Caproicibacterium</taxon>
    </lineage>
</organism>
<keyword evidence="5" id="KW-0378">Hydrolase</keyword>
<evidence type="ECO:0000256" key="1">
    <source>
        <dbReference type="ARBA" id="ARBA00010923"/>
    </source>
</evidence>